<gene>
    <name evidence="1" type="ORF">EV421DRAFT_1728921</name>
</gene>
<organism evidence="1 2">
    <name type="scientific">Armillaria borealis</name>
    <dbReference type="NCBI Taxonomy" id="47425"/>
    <lineage>
        <taxon>Eukaryota</taxon>
        <taxon>Fungi</taxon>
        <taxon>Dikarya</taxon>
        <taxon>Basidiomycota</taxon>
        <taxon>Agaricomycotina</taxon>
        <taxon>Agaricomycetes</taxon>
        <taxon>Agaricomycetidae</taxon>
        <taxon>Agaricales</taxon>
        <taxon>Marasmiineae</taxon>
        <taxon>Physalacriaceae</taxon>
        <taxon>Armillaria</taxon>
    </lineage>
</organism>
<accession>A0AA39KAA9</accession>
<sequence>MPWAVVMVQVSSSGLQPAELDLTQWAIFISIWSDNRKLVQMEPPARGIFATRGRCSVVIPLFESDLKECTARQLTDQTYTYNFWLAPVWATCGRFLAAYRTRTVSPTKEREGPDDKTAGDSNAIWAWRSAWRLSISVKASGANNPQTAEDNPVPSITAKERTSIETPEDVEAAIWIEFIRDGWPRLEFRVDTSPNGEAAVF</sequence>
<protein>
    <submittedName>
        <fullName evidence="1">Uncharacterized protein</fullName>
    </submittedName>
</protein>
<evidence type="ECO:0000313" key="2">
    <source>
        <dbReference type="Proteomes" id="UP001175226"/>
    </source>
</evidence>
<comment type="caution">
    <text evidence="1">The sequence shown here is derived from an EMBL/GenBank/DDBJ whole genome shotgun (WGS) entry which is preliminary data.</text>
</comment>
<dbReference type="AlphaFoldDB" id="A0AA39KAA9"/>
<keyword evidence="2" id="KW-1185">Reference proteome</keyword>
<reference evidence="1" key="1">
    <citation type="submission" date="2023-06" db="EMBL/GenBank/DDBJ databases">
        <authorList>
            <consortium name="Lawrence Berkeley National Laboratory"/>
            <person name="Ahrendt S."/>
            <person name="Sahu N."/>
            <person name="Indic B."/>
            <person name="Wong-Bajracharya J."/>
            <person name="Merenyi Z."/>
            <person name="Ke H.-M."/>
            <person name="Monk M."/>
            <person name="Kocsube S."/>
            <person name="Drula E."/>
            <person name="Lipzen A."/>
            <person name="Balint B."/>
            <person name="Henrissat B."/>
            <person name="Andreopoulos B."/>
            <person name="Martin F.M."/>
            <person name="Harder C.B."/>
            <person name="Rigling D."/>
            <person name="Ford K.L."/>
            <person name="Foster G.D."/>
            <person name="Pangilinan J."/>
            <person name="Papanicolaou A."/>
            <person name="Barry K."/>
            <person name="LaButti K."/>
            <person name="Viragh M."/>
            <person name="Koriabine M."/>
            <person name="Yan M."/>
            <person name="Riley R."/>
            <person name="Champramary S."/>
            <person name="Plett K.L."/>
            <person name="Tsai I.J."/>
            <person name="Slot J."/>
            <person name="Sipos G."/>
            <person name="Plett J."/>
            <person name="Nagy L.G."/>
            <person name="Grigoriev I.V."/>
        </authorList>
    </citation>
    <scope>NUCLEOTIDE SEQUENCE</scope>
    <source>
        <strain evidence="1">FPL87.14</strain>
    </source>
</reference>
<dbReference type="Proteomes" id="UP001175226">
    <property type="component" value="Unassembled WGS sequence"/>
</dbReference>
<evidence type="ECO:0000313" key="1">
    <source>
        <dbReference type="EMBL" id="KAK0456159.1"/>
    </source>
</evidence>
<proteinExistence type="predicted"/>
<dbReference type="EMBL" id="JAUEPT010000001">
    <property type="protein sequence ID" value="KAK0456159.1"/>
    <property type="molecule type" value="Genomic_DNA"/>
</dbReference>
<name>A0AA39KAA9_9AGAR</name>